<dbReference type="SUPFAM" id="SSF53335">
    <property type="entry name" value="S-adenosyl-L-methionine-dependent methyltransferases"/>
    <property type="match status" value="1"/>
</dbReference>
<sequence length="151" mass="18142">MNLSESIPQEEIRAMRAFHFLEECLRDLSYPNHILFVWVTEYYVQDCCSYMNRLGYRYYARFIWANKPANVQPAREYLLMYYKGNFLPFTINFSGPLKLTFTGSVKTQKCKPAAAYSMIDAFYPYWSKLQLFGWTRRPGWSVFHQNEKKYK</sequence>
<dbReference type="PROSITE" id="PS51143">
    <property type="entry name" value="MT_A70"/>
    <property type="match status" value="1"/>
</dbReference>
<evidence type="ECO:0000256" key="1">
    <source>
        <dbReference type="PROSITE-ProRule" id="PRU00489"/>
    </source>
</evidence>
<reference evidence="3" key="1">
    <citation type="submission" date="2016-10" db="EMBL/GenBank/DDBJ databases">
        <authorList>
            <person name="Varghese N."/>
            <person name="Submissions S."/>
        </authorList>
    </citation>
    <scope>NUCLEOTIDE SEQUENCE [LARGE SCALE GENOMIC DNA]</scope>
    <source>
        <strain evidence="3">Gh-67</strain>
    </source>
</reference>
<dbReference type="InterPro" id="IPR029063">
    <property type="entry name" value="SAM-dependent_MTases_sf"/>
</dbReference>
<dbReference type="AlphaFoldDB" id="A0A1G8BA33"/>
<gene>
    <name evidence="2" type="ORF">SAMN05192573_108171</name>
</gene>
<accession>A0A1G8BA33</accession>
<dbReference type="Proteomes" id="UP000199705">
    <property type="component" value="Unassembled WGS sequence"/>
</dbReference>
<evidence type="ECO:0000313" key="3">
    <source>
        <dbReference type="Proteomes" id="UP000199705"/>
    </source>
</evidence>
<name>A0A1G8BA33_9SPHI</name>
<dbReference type="EMBL" id="FNCG01000008">
    <property type="protein sequence ID" value="SDH29954.1"/>
    <property type="molecule type" value="Genomic_DNA"/>
</dbReference>
<organism evidence="2 3">
    <name type="scientific">Mucilaginibacter gossypii</name>
    <dbReference type="NCBI Taxonomy" id="551996"/>
    <lineage>
        <taxon>Bacteria</taxon>
        <taxon>Pseudomonadati</taxon>
        <taxon>Bacteroidota</taxon>
        <taxon>Sphingobacteriia</taxon>
        <taxon>Sphingobacteriales</taxon>
        <taxon>Sphingobacteriaceae</taxon>
        <taxon>Mucilaginibacter</taxon>
    </lineage>
</organism>
<comment type="similarity">
    <text evidence="1">Belongs to the MT-A70-like family.</text>
</comment>
<dbReference type="InterPro" id="IPR007757">
    <property type="entry name" value="MT-A70-like"/>
</dbReference>
<evidence type="ECO:0000313" key="2">
    <source>
        <dbReference type="EMBL" id="SDH29954.1"/>
    </source>
</evidence>
<keyword evidence="3" id="KW-1185">Reference proteome</keyword>
<protein>
    <submittedName>
        <fullName evidence="2">Uncharacterized protein</fullName>
    </submittedName>
</protein>
<proteinExistence type="inferred from homology"/>
<dbReference type="STRING" id="551996.SAMN05192573_108171"/>